<dbReference type="Proteomes" id="UP001367508">
    <property type="component" value="Unassembled WGS sequence"/>
</dbReference>
<gene>
    <name evidence="1" type="ORF">VNO77_22770</name>
</gene>
<sequence length="122" mass="14054">MNARGANCLAMLPFKTQSLFEFVSANKIVDEETRRCAYVSWNRPSLVKNDLSKFLNTKVWTPSFKYDHSHYQLLIRIELDQTVLVELTEHGYTHTEKGLPSTFMQIQGILEFTKPDSALVLT</sequence>
<keyword evidence="2" id="KW-1185">Reference proteome</keyword>
<accession>A0AAN9QAW5</accession>
<dbReference type="AlphaFoldDB" id="A0AAN9QAW5"/>
<dbReference type="EMBL" id="JAYMYQ010000005">
    <property type="protein sequence ID" value="KAK7328656.1"/>
    <property type="molecule type" value="Genomic_DNA"/>
</dbReference>
<reference evidence="1 2" key="1">
    <citation type="submission" date="2024-01" db="EMBL/GenBank/DDBJ databases">
        <title>The genomes of 5 underutilized Papilionoideae crops provide insights into root nodulation and disease resistanc.</title>
        <authorList>
            <person name="Jiang F."/>
        </authorList>
    </citation>
    <scope>NUCLEOTIDE SEQUENCE [LARGE SCALE GENOMIC DNA]</scope>
    <source>
        <strain evidence="1">LVBAO_FW01</strain>
        <tissue evidence="1">Leaves</tissue>
    </source>
</reference>
<proteinExistence type="predicted"/>
<name>A0AAN9QAW5_CANGL</name>
<comment type="caution">
    <text evidence="1">The sequence shown here is derived from an EMBL/GenBank/DDBJ whole genome shotgun (WGS) entry which is preliminary data.</text>
</comment>
<organism evidence="1 2">
    <name type="scientific">Canavalia gladiata</name>
    <name type="common">Sword bean</name>
    <name type="synonym">Dolichos gladiatus</name>
    <dbReference type="NCBI Taxonomy" id="3824"/>
    <lineage>
        <taxon>Eukaryota</taxon>
        <taxon>Viridiplantae</taxon>
        <taxon>Streptophyta</taxon>
        <taxon>Embryophyta</taxon>
        <taxon>Tracheophyta</taxon>
        <taxon>Spermatophyta</taxon>
        <taxon>Magnoliopsida</taxon>
        <taxon>eudicotyledons</taxon>
        <taxon>Gunneridae</taxon>
        <taxon>Pentapetalae</taxon>
        <taxon>rosids</taxon>
        <taxon>fabids</taxon>
        <taxon>Fabales</taxon>
        <taxon>Fabaceae</taxon>
        <taxon>Papilionoideae</taxon>
        <taxon>50 kb inversion clade</taxon>
        <taxon>NPAAA clade</taxon>
        <taxon>indigoferoid/millettioid clade</taxon>
        <taxon>Phaseoleae</taxon>
        <taxon>Canavalia</taxon>
    </lineage>
</organism>
<protein>
    <submittedName>
        <fullName evidence="1">Uncharacterized protein</fullName>
    </submittedName>
</protein>
<evidence type="ECO:0000313" key="2">
    <source>
        <dbReference type="Proteomes" id="UP001367508"/>
    </source>
</evidence>
<evidence type="ECO:0000313" key="1">
    <source>
        <dbReference type="EMBL" id="KAK7328656.1"/>
    </source>
</evidence>